<accession>U3U7J7</accession>
<dbReference type="AlphaFoldDB" id="U3U7J7"/>
<dbReference type="PATRIC" id="fig|1235990.3.peg.265"/>
<dbReference type="PIRSF" id="PIRSF038471">
    <property type="entry name" value="MreC"/>
    <property type="match status" value="1"/>
</dbReference>
<dbReference type="InterPro" id="IPR055342">
    <property type="entry name" value="MreC_beta-barrel_core"/>
</dbReference>
<feature type="domain" description="Rod shape-determining protein MreC beta-barrel core" evidence="7">
    <location>
        <begin position="124"/>
        <end position="270"/>
    </location>
</feature>
<evidence type="ECO:0000256" key="1">
    <source>
        <dbReference type="ARBA" id="ARBA00009369"/>
    </source>
</evidence>
<gene>
    <name evidence="8" type="ORF">HHS_02640</name>
</gene>
<keyword evidence="6" id="KW-0812">Transmembrane</keyword>
<protein>
    <recommendedName>
        <fullName evidence="2 5">Cell shape-determining protein MreC</fullName>
    </recommendedName>
    <alternativeName>
        <fullName evidence="4 5">Cell shape protein MreC</fullName>
    </alternativeName>
</protein>
<evidence type="ECO:0000256" key="5">
    <source>
        <dbReference type="PIRNR" id="PIRNR038471"/>
    </source>
</evidence>
<dbReference type="Gene3D" id="2.40.10.340">
    <property type="entry name" value="Rod shape-determining protein MreC, domain 1"/>
    <property type="match status" value="1"/>
</dbReference>
<evidence type="ECO:0000259" key="7">
    <source>
        <dbReference type="Pfam" id="PF04085"/>
    </source>
</evidence>
<comment type="similarity">
    <text evidence="1 5">Belongs to the MreC family.</text>
</comment>
<organism evidence="8 9">
    <name type="scientific">Candidatus Pantoea carbekii</name>
    <dbReference type="NCBI Taxonomy" id="1235990"/>
    <lineage>
        <taxon>Bacteria</taxon>
        <taxon>Pseudomonadati</taxon>
        <taxon>Pseudomonadota</taxon>
        <taxon>Gammaproteobacteria</taxon>
        <taxon>Enterobacterales</taxon>
        <taxon>Erwiniaceae</taxon>
        <taxon>Pantoea</taxon>
    </lineage>
</organism>
<keyword evidence="9" id="KW-1185">Reference proteome</keyword>
<dbReference type="eggNOG" id="COG1792">
    <property type="taxonomic scope" value="Bacteria"/>
</dbReference>
<sequence>MIVKPFFKRGPSLQRLFLAIIMAITIIVVDSRISCFTYIRSFLGTSVSIFYFLANGSKQLFDIISEILTSQQDLKLENEALRHDLFLKNSDLLMLKQYQQENANLRNLLGLPLRQGEKKMVAQVISMSTSSSTAQIIINKGSMHGVYEGEPVINDKGVIGQVAGVNSITSRVLLICDVSHALPIQIFRNAFQAIAVGKGYNKDLHIEHLPNHADVQVGDLLVTSGLGSRFPEGYPVAFVSSVEMNDQKSAFAIIHAHPIVNLQCLRYLLLWNPKHRNNDALSLDRIH</sequence>
<dbReference type="OrthoDB" id="9808025at2"/>
<feature type="transmembrane region" description="Helical" evidence="6">
    <location>
        <begin position="12"/>
        <end position="29"/>
    </location>
</feature>
<dbReference type="GO" id="GO:0005886">
    <property type="term" value="C:plasma membrane"/>
    <property type="evidence" value="ECO:0007669"/>
    <property type="project" value="TreeGrafter"/>
</dbReference>
<dbReference type="STRING" id="1235990.BMSBPS_0736"/>
<proteinExistence type="inferred from homology"/>
<dbReference type="PANTHER" id="PTHR34138">
    <property type="entry name" value="CELL SHAPE-DETERMINING PROTEIN MREC"/>
    <property type="match status" value="1"/>
</dbReference>
<evidence type="ECO:0000313" key="8">
    <source>
        <dbReference type="EMBL" id="BAO00234.1"/>
    </source>
</evidence>
<dbReference type="EMBL" id="AP012554">
    <property type="protein sequence ID" value="BAO00234.1"/>
    <property type="molecule type" value="Genomic_DNA"/>
</dbReference>
<reference evidence="8 9" key="1">
    <citation type="submission" date="2012-10" db="EMBL/GenBank/DDBJ databases">
        <title>Genome sequence of the symbiont of the pentatomidae stink bug Halyomorpha halys.</title>
        <authorList>
            <person name="Kobayashi H."/>
            <person name="Fujii-Muramatsu R."/>
            <person name="Takeishi K."/>
            <person name="Noda H."/>
        </authorList>
    </citation>
    <scope>NUCLEOTIDE SEQUENCE [LARGE SCALE GENOMIC DNA]</scope>
</reference>
<dbReference type="KEGG" id="hhs:HHS_02640"/>
<dbReference type="Pfam" id="PF04085">
    <property type="entry name" value="MreC"/>
    <property type="match status" value="1"/>
</dbReference>
<evidence type="ECO:0000313" key="9">
    <source>
        <dbReference type="Proteomes" id="UP000016900"/>
    </source>
</evidence>
<dbReference type="InterPro" id="IPR007221">
    <property type="entry name" value="MreC"/>
</dbReference>
<keyword evidence="3 5" id="KW-0133">Cell shape</keyword>
<dbReference type="Proteomes" id="UP000016900">
    <property type="component" value="Chromosome"/>
</dbReference>
<evidence type="ECO:0000256" key="2">
    <source>
        <dbReference type="ARBA" id="ARBA00013855"/>
    </source>
</evidence>
<dbReference type="InterPro" id="IPR042175">
    <property type="entry name" value="Cell/Rod_MreC_2"/>
</dbReference>
<evidence type="ECO:0000256" key="3">
    <source>
        <dbReference type="ARBA" id="ARBA00022960"/>
    </source>
</evidence>
<evidence type="ECO:0000256" key="6">
    <source>
        <dbReference type="SAM" id="Phobius"/>
    </source>
</evidence>
<keyword evidence="6" id="KW-1133">Transmembrane helix</keyword>
<name>U3U7J7_9GAMM</name>
<dbReference type="InterPro" id="IPR042177">
    <property type="entry name" value="Cell/Rod_1"/>
</dbReference>
<comment type="function">
    <text evidence="5">Involved in formation and maintenance of cell shape.</text>
</comment>
<dbReference type="GO" id="GO:0008360">
    <property type="term" value="P:regulation of cell shape"/>
    <property type="evidence" value="ECO:0007669"/>
    <property type="project" value="UniProtKB-KW"/>
</dbReference>
<evidence type="ECO:0000256" key="4">
    <source>
        <dbReference type="ARBA" id="ARBA00032089"/>
    </source>
</evidence>
<dbReference type="NCBIfam" id="TIGR00219">
    <property type="entry name" value="mreC"/>
    <property type="match status" value="1"/>
</dbReference>
<dbReference type="PANTHER" id="PTHR34138:SF1">
    <property type="entry name" value="CELL SHAPE-DETERMINING PROTEIN MREC"/>
    <property type="match status" value="1"/>
</dbReference>
<keyword evidence="6" id="KW-0472">Membrane</keyword>
<dbReference type="Gene3D" id="2.40.10.350">
    <property type="entry name" value="Rod shape-determining protein MreC, domain 2"/>
    <property type="match status" value="1"/>
</dbReference>